<dbReference type="GO" id="GO:0052655">
    <property type="term" value="F:L-valine-2-oxoglutarate transaminase activity"/>
    <property type="evidence" value="ECO:0007669"/>
    <property type="project" value="RHEA"/>
</dbReference>
<evidence type="ECO:0000256" key="9">
    <source>
        <dbReference type="RuleBase" id="RU004106"/>
    </source>
</evidence>
<dbReference type="EC" id="2.6.1.42" evidence="11"/>
<evidence type="ECO:0000256" key="6">
    <source>
        <dbReference type="ARBA" id="ARBA00022898"/>
    </source>
</evidence>
<keyword evidence="4 11" id="KW-0028">Amino-acid biosynthesis</keyword>
<evidence type="ECO:0000256" key="3">
    <source>
        <dbReference type="ARBA" id="ARBA00022576"/>
    </source>
</evidence>
<evidence type="ECO:0000256" key="1">
    <source>
        <dbReference type="ARBA" id="ARBA00001933"/>
    </source>
</evidence>
<dbReference type="InterPro" id="IPR005786">
    <property type="entry name" value="B_amino_transII"/>
</dbReference>
<dbReference type="PROSITE" id="PS00770">
    <property type="entry name" value="AA_TRANSFER_CLASS_4"/>
    <property type="match status" value="1"/>
</dbReference>
<dbReference type="EMBL" id="GL945443">
    <property type="protein sequence ID" value="EGO19608.1"/>
    <property type="molecule type" value="Genomic_DNA"/>
</dbReference>
<feature type="compositionally biased region" description="Polar residues" evidence="12">
    <location>
        <begin position="1"/>
        <end position="12"/>
    </location>
</feature>
<keyword evidence="6 10" id="KW-0663">Pyridoxal phosphate</keyword>
<keyword evidence="3 11" id="KW-0032">Aminotransferase</keyword>
<evidence type="ECO:0000256" key="2">
    <source>
        <dbReference type="ARBA" id="ARBA00009320"/>
    </source>
</evidence>
<evidence type="ECO:0000256" key="10">
    <source>
        <dbReference type="RuleBase" id="RU004516"/>
    </source>
</evidence>
<organism>
    <name type="scientific">Serpula lacrymans var. lacrymans (strain S7.9)</name>
    <name type="common">Dry rot fungus</name>
    <dbReference type="NCBI Taxonomy" id="578457"/>
    <lineage>
        <taxon>Eukaryota</taxon>
        <taxon>Fungi</taxon>
        <taxon>Dikarya</taxon>
        <taxon>Basidiomycota</taxon>
        <taxon>Agaricomycotina</taxon>
        <taxon>Agaricomycetes</taxon>
        <taxon>Agaricomycetidae</taxon>
        <taxon>Boletales</taxon>
        <taxon>Coniophorineae</taxon>
        <taxon>Serpulaceae</taxon>
        <taxon>Serpula</taxon>
    </lineage>
</organism>
<reference evidence="13" key="1">
    <citation type="submission" date="2011-04" db="EMBL/GenBank/DDBJ databases">
        <title>Evolution of plant cell wall degrading machinery underlies the functional diversity of forest fungi.</title>
        <authorList>
            <consortium name="US DOE Joint Genome Institute (JGI-PGF)"/>
            <person name="Eastwood D.C."/>
            <person name="Floudas D."/>
            <person name="Binder M."/>
            <person name="Majcherczyk A."/>
            <person name="Schneider P."/>
            <person name="Aerts A."/>
            <person name="Asiegbu F.O."/>
            <person name="Baker S.E."/>
            <person name="Barry K."/>
            <person name="Bendiksby M."/>
            <person name="Blumentritt M."/>
            <person name="Coutinho P.M."/>
            <person name="Cullen D."/>
            <person name="Cullen D."/>
            <person name="Gathman A."/>
            <person name="Goodell B."/>
            <person name="Henrissat B."/>
            <person name="Ihrmark K."/>
            <person name="Kauserud H."/>
            <person name="Kohler A."/>
            <person name="LaButti K."/>
            <person name="Lapidus A."/>
            <person name="Lavin J.L."/>
            <person name="Lee Y.-H."/>
            <person name="Lindquist E."/>
            <person name="Lilly W."/>
            <person name="Lucas S."/>
            <person name="Morin E."/>
            <person name="Murat C."/>
            <person name="Oguiza J.A."/>
            <person name="Park J."/>
            <person name="Pisabarro A.G."/>
            <person name="Riley R."/>
            <person name="Rosling A."/>
            <person name="Salamov A."/>
            <person name="Schmidt O."/>
            <person name="Schmutz J."/>
            <person name="Skrede I."/>
            <person name="Stenlid J."/>
            <person name="Wiebenga A."/>
            <person name="Xie X."/>
            <person name="Kues U."/>
            <person name="Hibbett D.S."/>
            <person name="Hoffmeister D."/>
            <person name="Hogberg N."/>
            <person name="Martin F."/>
            <person name="Grigoriev I.V."/>
            <person name="Watkinson S.C."/>
        </authorList>
    </citation>
    <scope>NUCLEOTIDE SEQUENCE</scope>
    <source>
        <strain evidence="13">S7.9</strain>
    </source>
</reference>
<comment type="catalytic activity">
    <reaction evidence="11">
        <text>L-isoleucine + 2-oxoglutarate = (S)-3-methyl-2-oxopentanoate + L-glutamate</text>
        <dbReference type="Rhea" id="RHEA:24801"/>
        <dbReference type="ChEBI" id="CHEBI:16810"/>
        <dbReference type="ChEBI" id="CHEBI:29985"/>
        <dbReference type="ChEBI" id="CHEBI:35146"/>
        <dbReference type="ChEBI" id="CHEBI:58045"/>
        <dbReference type="EC" id="2.6.1.42"/>
    </reaction>
</comment>
<dbReference type="Gene3D" id="3.30.470.10">
    <property type="match status" value="1"/>
</dbReference>
<dbReference type="GeneID" id="18812145"/>
<dbReference type="NCBIfam" id="NF009897">
    <property type="entry name" value="PRK13357.1"/>
    <property type="match status" value="1"/>
</dbReference>
<dbReference type="PANTHER" id="PTHR11825">
    <property type="entry name" value="SUBGROUP IIII AMINOTRANSFERASE"/>
    <property type="match status" value="1"/>
</dbReference>
<dbReference type="PANTHER" id="PTHR11825:SF44">
    <property type="entry name" value="BRANCHED-CHAIN-AMINO-ACID AMINOTRANSFERASE"/>
    <property type="match status" value="1"/>
</dbReference>
<dbReference type="Pfam" id="PF01063">
    <property type="entry name" value="Aminotran_4"/>
    <property type="match status" value="1"/>
</dbReference>
<comment type="similarity">
    <text evidence="2 9">Belongs to the class-IV pyridoxal-phosphate-dependent aminotransferase family.</text>
</comment>
<dbReference type="NCBIfam" id="TIGR01123">
    <property type="entry name" value="ilvE_II"/>
    <property type="match status" value="1"/>
</dbReference>
<feature type="region of interest" description="Disordered" evidence="12">
    <location>
        <begin position="1"/>
        <end position="31"/>
    </location>
</feature>
<keyword evidence="5 11" id="KW-0808">Transferase</keyword>
<dbReference type="GO" id="GO:0009099">
    <property type="term" value="P:L-valine biosynthetic process"/>
    <property type="evidence" value="ECO:0007669"/>
    <property type="project" value="TreeGrafter"/>
</dbReference>
<dbReference type="CDD" id="cd01557">
    <property type="entry name" value="BCAT_beta_family"/>
    <property type="match status" value="1"/>
</dbReference>
<evidence type="ECO:0000256" key="8">
    <source>
        <dbReference type="PIRSR" id="PIRSR006468-1"/>
    </source>
</evidence>
<dbReference type="HOGENOM" id="CLU_031922_0_0_1"/>
<dbReference type="InterPro" id="IPR043131">
    <property type="entry name" value="BCAT-like_N"/>
</dbReference>
<dbReference type="RefSeq" id="XP_007323741.1">
    <property type="nucleotide sequence ID" value="XM_007323679.1"/>
</dbReference>
<sequence length="408" mass="44663">MTVDSKSQNGVNGHSAATPAEKIQNINGQGGQPELAKLDASKLTIELATCLKPLQEPETLRFGMNFTDHMIVATFDPLTGWSIPELKPYGPLTLDPSCSCFHYCPNVFEGMKAHLGPDGKPRLFRPNMNMRRLEGSAERMALPPIDGDEVLKLVKVLVTTDARWIPEGESFSLYLRPTIIGTRASLGVTASDSAMLYIIASPSGPYFPQGFRPMSLFAMGENVRAWPGGTGGHKVGGNYAPAFLPQRIAAKQGYDQVLWLFGEEKNITEAGAMNFFVVVQRDDGDMDVITAPLDGTILPGVTRASCLIIAADPSFQEKYKLRLHIHERTFTMKELMQWSEQGKLVEAFCVGTAVSVGSVNRIGFEGKEITLPLNGAVLGPVSYAIREQVLGIQEGRVQWEDWSVLCEE</sequence>
<dbReference type="PIRSF" id="PIRSF006468">
    <property type="entry name" value="BCAT1"/>
    <property type="match status" value="1"/>
</dbReference>
<dbReference type="GO" id="GO:0052656">
    <property type="term" value="F:L-isoleucine-2-oxoglutarate transaminase activity"/>
    <property type="evidence" value="ECO:0007669"/>
    <property type="project" value="RHEA"/>
</dbReference>
<dbReference type="Gene3D" id="3.20.10.10">
    <property type="entry name" value="D-amino Acid Aminotransferase, subunit A, domain 2"/>
    <property type="match status" value="1"/>
</dbReference>
<evidence type="ECO:0000256" key="7">
    <source>
        <dbReference type="ARBA" id="ARBA00023304"/>
    </source>
</evidence>
<evidence type="ECO:0000256" key="12">
    <source>
        <dbReference type="SAM" id="MobiDB-lite"/>
    </source>
</evidence>
<dbReference type="AlphaFoldDB" id="F8PBH0"/>
<evidence type="ECO:0000256" key="4">
    <source>
        <dbReference type="ARBA" id="ARBA00022605"/>
    </source>
</evidence>
<comment type="catalytic activity">
    <reaction evidence="11">
        <text>L-valine + 2-oxoglutarate = 3-methyl-2-oxobutanoate + L-glutamate</text>
        <dbReference type="Rhea" id="RHEA:24813"/>
        <dbReference type="ChEBI" id="CHEBI:11851"/>
        <dbReference type="ChEBI" id="CHEBI:16810"/>
        <dbReference type="ChEBI" id="CHEBI:29985"/>
        <dbReference type="ChEBI" id="CHEBI:57762"/>
        <dbReference type="EC" id="2.6.1.42"/>
    </reaction>
</comment>
<gene>
    <name evidence="13" type="ORF">SERLADRAFT_402126</name>
</gene>
<dbReference type="OrthoDB" id="1732691at2759"/>
<dbReference type="GO" id="GO:0005739">
    <property type="term" value="C:mitochondrion"/>
    <property type="evidence" value="ECO:0007669"/>
    <property type="project" value="TreeGrafter"/>
</dbReference>
<dbReference type="InterPro" id="IPR018300">
    <property type="entry name" value="Aminotrans_IV_CS"/>
</dbReference>
<dbReference type="InterPro" id="IPR036038">
    <property type="entry name" value="Aminotransferase-like"/>
</dbReference>
<evidence type="ECO:0000256" key="11">
    <source>
        <dbReference type="RuleBase" id="RU004517"/>
    </source>
</evidence>
<dbReference type="SUPFAM" id="SSF56752">
    <property type="entry name" value="D-aminoacid aminotransferase-like PLP-dependent enzymes"/>
    <property type="match status" value="1"/>
</dbReference>
<comment type="cofactor">
    <cofactor evidence="1 10">
        <name>pyridoxal 5'-phosphate</name>
        <dbReference type="ChEBI" id="CHEBI:597326"/>
    </cofactor>
</comment>
<dbReference type="InterPro" id="IPR043132">
    <property type="entry name" value="BCAT-like_C"/>
</dbReference>
<name>F8PBH0_SERL9</name>
<protein>
    <recommendedName>
        <fullName evidence="11">Branched-chain-amino-acid aminotransferase</fullName>
        <ecNumber evidence="11">2.6.1.42</ecNumber>
    </recommendedName>
</protein>
<dbReference type="InterPro" id="IPR033939">
    <property type="entry name" value="BCAT_family"/>
</dbReference>
<feature type="modified residue" description="N6-(pyridoxal phosphate)lysine" evidence="8">
    <location>
        <position position="234"/>
    </location>
</feature>
<dbReference type="GO" id="GO:0052654">
    <property type="term" value="F:L-leucine-2-oxoglutarate transaminase activity"/>
    <property type="evidence" value="ECO:0007669"/>
    <property type="project" value="RHEA"/>
</dbReference>
<dbReference type="KEGG" id="sla:SERLADRAFT_402126"/>
<dbReference type="Proteomes" id="UP000008064">
    <property type="component" value="Unassembled WGS sequence"/>
</dbReference>
<evidence type="ECO:0000256" key="5">
    <source>
        <dbReference type="ARBA" id="ARBA00022679"/>
    </source>
</evidence>
<dbReference type="InterPro" id="IPR001544">
    <property type="entry name" value="Aminotrans_IV"/>
</dbReference>
<accession>F8PBH0</accession>
<dbReference type="GO" id="GO:0009098">
    <property type="term" value="P:L-leucine biosynthetic process"/>
    <property type="evidence" value="ECO:0007669"/>
    <property type="project" value="TreeGrafter"/>
</dbReference>
<comment type="catalytic activity">
    <reaction evidence="11">
        <text>L-leucine + 2-oxoglutarate = 4-methyl-2-oxopentanoate + L-glutamate</text>
        <dbReference type="Rhea" id="RHEA:18321"/>
        <dbReference type="ChEBI" id="CHEBI:16810"/>
        <dbReference type="ChEBI" id="CHEBI:17865"/>
        <dbReference type="ChEBI" id="CHEBI:29985"/>
        <dbReference type="ChEBI" id="CHEBI:57427"/>
        <dbReference type="EC" id="2.6.1.42"/>
    </reaction>
</comment>
<evidence type="ECO:0000313" key="13">
    <source>
        <dbReference type="EMBL" id="EGO19608.1"/>
    </source>
</evidence>
<keyword evidence="7 11" id="KW-0100">Branched-chain amino acid biosynthesis</keyword>
<proteinExistence type="inferred from homology"/>